<evidence type="ECO:0000256" key="5">
    <source>
        <dbReference type="ARBA" id="ARBA00023002"/>
    </source>
</evidence>
<dbReference type="InterPro" id="IPR042568">
    <property type="entry name" value="QSOX_FAD-bd_sf"/>
</dbReference>
<evidence type="ECO:0000256" key="7">
    <source>
        <dbReference type="ARBA" id="ARBA00023180"/>
    </source>
</evidence>
<dbReference type="Pfam" id="PF00085">
    <property type="entry name" value="Thioredoxin"/>
    <property type="match status" value="1"/>
</dbReference>
<evidence type="ECO:0000313" key="13">
    <source>
        <dbReference type="WBParaSite" id="nOo.2.0.1.t00589-RA"/>
    </source>
</evidence>
<evidence type="ECO:0000313" key="11">
    <source>
        <dbReference type="EMBL" id="VDK62451.1"/>
    </source>
</evidence>
<dbReference type="EMBL" id="UYRW01000058">
    <property type="protein sequence ID" value="VDK62451.1"/>
    <property type="molecule type" value="Genomic_DNA"/>
</dbReference>
<evidence type="ECO:0000256" key="1">
    <source>
        <dbReference type="ARBA" id="ARBA00001974"/>
    </source>
</evidence>
<dbReference type="InterPro" id="IPR013766">
    <property type="entry name" value="Thioredoxin_domain"/>
</dbReference>
<keyword evidence="5 8" id="KW-0560">Oxidoreductase</keyword>
<dbReference type="Gene3D" id="3.40.30.10">
    <property type="entry name" value="Glutaredoxin"/>
    <property type="match status" value="2"/>
</dbReference>
<evidence type="ECO:0000256" key="6">
    <source>
        <dbReference type="ARBA" id="ARBA00023157"/>
    </source>
</evidence>
<keyword evidence="8" id="KW-1133">Transmembrane helix</keyword>
<dbReference type="InterPro" id="IPR017905">
    <property type="entry name" value="ERV/ALR_sulphydryl_oxidase"/>
</dbReference>
<dbReference type="PANTHER" id="PTHR22897">
    <property type="entry name" value="QUIESCIN Q6-RELATED SULFHYDRYL OXIDASE"/>
    <property type="match status" value="1"/>
</dbReference>
<dbReference type="GO" id="GO:0005615">
    <property type="term" value="C:extracellular space"/>
    <property type="evidence" value="ECO:0007669"/>
    <property type="project" value="TreeGrafter"/>
</dbReference>
<keyword evidence="7" id="KW-0325">Glycoprotein</keyword>
<dbReference type="GO" id="GO:0016971">
    <property type="term" value="F:flavin-dependent sulfhydryl oxidase activity"/>
    <property type="evidence" value="ECO:0007669"/>
    <property type="project" value="InterPro"/>
</dbReference>
<dbReference type="Proteomes" id="UP000271087">
    <property type="component" value="Unassembled WGS sequence"/>
</dbReference>
<evidence type="ECO:0000256" key="4">
    <source>
        <dbReference type="ARBA" id="ARBA00022827"/>
    </source>
</evidence>
<keyword evidence="8" id="KW-0812">Transmembrane</keyword>
<dbReference type="AlphaFoldDB" id="A0A182DY48"/>
<dbReference type="EC" id="1.8.3.2" evidence="8"/>
<gene>
    <name evidence="11" type="ORF">NOO_LOCUS589</name>
</gene>
<evidence type="ECO:0000259" key="10">
    <source>
        <dbReference type="PROSITE" id="PS51352"/>
    </source>
</evidence>
<dbReference type="SUPFAM" id="SSF52833">
    <property type="entry name" value="Thioredoxin-like"/>
    <property type="match status" value="1"/>
</dbReference>
<dbReference type="STRING" id="42157.A0A182DY48"/>
<dbReference type="GO" id="GO:0003756">
    <property type="term" value="F:protein disulfide isomerase activity"/>
    <property type="evidence" value="ECO:0007669"/>
    <property type="project" value="TreeGrafter"/>
</dbReference>
<dbReference type="InterPro" id="IPR017937">
    <property type="entry name" value="Thioredoxin_CS"/>
</dbReference>
<dbReference type="InterPro" id="IPR036249">
    <property type="entry name" value="Thioredoxin-like_sf"/>
</dbReference>
<feature type="domain" description="ERV/ALR sulfhydryl oxidase" evidence="9">
    <location>
        <begin position="482"/>
        <end position="587"/>
    </location>
</feature>
<dbReference type="WBParaSite" id="nOo.2.0.1.t00589-RA">
    <property type="protein sequence ID" value="nOo.2.0.1.t00589-RA"/>
    <property type="gene ID" value="nOo.2.0.1.g00589"/>
</dbReference>
<dbReference type="SUPFAM" id="SSF69000">
    <property type="entry name" value="FAD-dependent thiol oxidase"/>
    <property type="match status" value="1"/>
</dbReference>
<comment type="catalytic activity">
    <reaction evidence="8">
        <text>2 R'C(R)SH + O2 = R'C(R)S-S(R)CR' + H2O2</text>
        <dbReference type="Rhea" id="RHEA:17357"/>
        <dbReference type="ChEBI" id="CHEBI:15379"/>
        <dbReference type="ChEBI" id="CHEBI:16240"/>
        <dbReference type="ChEBI" id="CHEBI:16520"/>
        <dbReference type="ChEBI" id="CHEBI:17412"/>
        <dbReference type="EC" id="1.8.3.2"/>
    </reaction>
</comment>
<dbReference type="Pfam" id="PF04777">
    <property type="entry name" value="Evr1_Alr"/>
    <property type="match status" value="1"/>
</dbReference>
<protein>
    <recommendedName>
        <fullName evidence="8">Sulfhydryl oxidase</fullName>
        <ecNumber evidence="8">1.8.3.2</ecNumber>
    </recommendedName>
</protein>
<dbReference type="OrthoDB" id="59470at2759"/>
<feature type="domain" description="Thioredoxin" evidence="10">
    <location>
        <begin position="75"/>
        <end position="205"/>
    </location>
</feature>
<keyword evidence="8" id="KW-0472">Membrane</keyword>
<dbReference type="GO" id="GO:0006457">
    <property type="term" value="P:protein folding"/>
    <property type="evidence" value="ECO:0007669"/>
    <property type="project" value="TreeGrafter"/>
</dbReference>
<accession>A0A182DY48</accession>
<keyword evidence="12" id="KW-1185">Reference proteome</keyword>
<dbReference type="PROSITE" id="PS51352">
    <property type="entry name" value="THIOREDOXIN_2"/>
    <property type="match status" value="1"/>
</dbReference>
<dbReference type="InterPro" id="IPR039798">
    <property type="entry name" value="Sulfhydryl_oxidase"/>
</dbReference>
<name>A0A182DY48_ONCOC</name>
<dbReference type="GO" id="GO:0000139">
    <property type="term" value="C:Golgi membrane"/>
    <property type="evidence" value="ECO:0007669"/>
    <property type="project" value="TreeGrafter"/>
</dbReference>
<proteinExistence type="predicted"/>
<keyword evidence="6" id="KW-1015">Disulfide bond</keyword>
<organism evidence="13">
    <name type="scientific">Onchocerca ochengi</name>
    <name type="common">Filarial nematode worm</name>
    <dbReference type="NCBI Taxonomy" id="42157"/>
    <lineage>
        <taxon>Eukaryota</taxon>
        <taxon>Metazoa</taxon>
        <taxon>Ecdysozoa</taxon>
        <taxon>Nematoda</taxon>
        <taxon>Chromadorea</taxon>
        <taxon>Rhabditida</taxon>
        <taxon>Spirurina</taxon>
        <taxon>Spiruromorpha</taxon>
        <taxon>Filarioidea</taxon>
        <taxon>Onchocercidae</taxon>
        <taxon>Onchocerca</taxon>
    </lineage>
</organism>
<dbReference type="Gene3D" id="1.20.120.1960">
    <property type="entry name" value="QSOX sulfhydryl oxidase domain"/>
    <property type="match status" value="1"/>
</dbReference>
<keyword evidence="4 8" id="KW-0274">FAD</keyword>
<keyword evidence="2 8" id="KW-0285">Flavoprotein</keyword>
<reference evidence="13" key="1">
    <citation type="submission" date="2016-06" db="UniProtKB">
        <authorList>
            <consortium name="WormBaseParasite"/>
        </authorList>
    </citation>
    <scope>IDENTIFICATION</scope>
</reference>
<dbReference type="InterPro" id="IPR036774">
    <property type="entry name" value="ERV/ALR_sulphydryl_oxid_sf"/>
</dbReference>
<evidence type="ECO:0000256" key="8">
    <source>
        <dbReference type="RuleBase" id="RU371123"/>
    </source>
</evidence>
<evidence type="ECO:0000259" key="9">
    <source>
        <dbReference type="PROSITE" id="PS51324"/>
    </source>
</evidence>
<keyword evidence="3" id="KW-0732">Signal</keyword>
<dbReference type="Gene3D" id="1.20.120.310">
    <property type="entry name" value="ERV/ALR sulfhydryl oxidase domain"/>
    <property type="match status" value="1"/>
</dbReference>
<evidence type="ECO:0000256" key="3">
    <source>
        <dbReference type="ARBA" id="ARBA00022729"/>
    </source>
</evidence>
<feature type="transmembrane region" description="Helical" evidence="8">
    <location>
        <begin position="35"/>
        <end position="62"/>
    </location>
</feature>
<dbReference type="PROSITE" id="PS00194">
    <property type="entry name" value="THIOREDOXIN_1"/>
    <property type="match status" value="1"/>
</dbReference>
<evidence type="ECO:0000256" key="2">
    <source>
        <dbReference type="ARBA" id="ARBA00022630"/>
    </source>
</evidence>
<sequence>MEDDLVVIKGMDEQYQDEVALFTVNRYEICFVRVIAVQLIFILPSIFSGSMFSLIILLALFACEKTIGYVSNMNYIPMGNNPTLYQPGYDPIMQLDAATFHDTIFMQDHAFVVEFYADWCGHCRAFTPFYLEFATSIRSWENVVTVAAINCADVVNRKICSDEQIIGYPMILYYPRYARSRVDAIKLEPKHSLSHMRNQLTQVLRNEYNQFRYADWPDFTFLTADSAMAMRNFWNKMNDSHEFLVFLFEQFDSVGAEFLLDMFPLRKTVLTRRIIVPSPIIRSFTITHLPYILIFKRNQDNPIYQSPYGPHSLQEVMSITYAYVAHTQPVFHVPPVPLPVKEHVVVQCELHHDRCRELYYVSETDMLKAMRMAIFDEVIKTDSNIADTNLTALLNFISVLAEHFPIYTSNTTSRTTNQKSFAALKQSTRAKSVFLHLRHFLEANKGKRTILTSVWRNQFQNIERVYGYPFPTNASWEHCKGTTPGYRGYTCGLWTTFHAMTVNAFMQELQTPINLLLGIRGWVANFFGCLDCRRHFLHMTSTLYPLTKSRVKNAQDMMFYLWRAHNIVNARLHGDKATEDPQFEKRQFPPFFLCSTCHSDGMFSRKNVRDFLINFYTAIRPYNEMQRISNSRQLSQPF</sequence>
<reference evidence="11 12" key="2">
    <citation type="submission" date="2018-08" db="EMBL/GenBank/DDBJ databases">
        <authorList>
            <person name="Laetsch R D."/>
            <person name="Stevens L."/>
            <person name="Kumar S."/>
            <person name="Blaxter L. M."/>
        </authorList>
    </citation>
    <scope>NUCLEOTIDE SEQUENCE [LARGE SCALE GENOMIC DNA]</scope>
</reference>
<evidence type="ECO:0000313" key="12">
    <source>
        <dbReference type="Proteomes" id="UP000271087"/>
    </source>
</evidence>
<dbReference type="PANTHER" id="PTHR22897:SF20">
    <property type="entry name" value="SULFHYDRYL OXIDASE"/>
    <property type="match status" value="1"/>
</dbReference>
<dbReference type="PROSITE" id="PS51324">
    <property type="entry name" value="ERV_ALR"/>
    <property type="match status" value="1"/>
</dbReference>
<comment type="cofactor">
    <cofactor evidence="1 8">
        <name>FAD</name>
        <dbReference type="ChEBI" id="CHEBI:57692"/>
    </cofactor>
</comment>